<comment type="caution">
    <text evidence="1">The sequence shown here is derived from an EMBL/GenBank/DDBJ whole genome shotgun (WGS) entry which is preliminary data.</text>
</comment>
<gene>
    <name evidence="1" type="ORF">BV22DRAFT_482759</name>
</gene>
<reference evidence="1" key="1">
    <citation type="journal article" date="2021" name="New Phytol.">
        <title>Evolutionary innovations through gain and loss of genes in the ectomycorrhizal Boletales.</title>
        <authorList>
            <person name="Wu G."/>
            <person name="Miyauchi S."/>
            <person name="Morin E."/>
            <person name="Kuo A."/>
            <person name="Drula E."/>
            <person name="Varga T."/>
            <person name="Kohler A."/>
            <person name="Feng B."/>
            <person name="Cao Y."/>
            <person name="Lipzen A."/>
            <person name="Daum C."/>
            <person name="Hundley H."/>
            <person name="Pangilinan J."/>
            <person name="Johnson J."/>
            <person name="Barry K."/>
            <person name="LaButti K."/>
            <person name="Ng V."/>
            <person name="Ahrendt S."/>
            <person name="Min B."/>
            <person name="Choi I.G."/>
            <person name="Park H."/>
            <person name="Plett J.M."/>
            <person name="Magnuson J."/>
            <person name="Spatafora J.W."/>
            <person name="Nagy L.G."/>
            <person name="Henrissat B."/>
            <person name="Grigoriev I.V."/>
            <person name="Yang Z.L."/>
            <person name="Xu J."/>
            <person name="Martin F.M."/>
        </authorList>
    </citation>
    <scope>NUCLEOTIDE SEQUENCE</scope>
    <source>
        <strain evidence="1">KUC20120723A-06</strain>
    </source>
</reference>
<dbReference type="Proteomes" id="UP000790709">
    <property type="component" value="Unassembled WGS sequence"/>
</dbReference>
<dbReference type="EMBL" id="MU266416">
    <property type="protein sequence ID" value="KAH7924776.1"/>
    <property type="molecule type" value="Genomic_DNA"/>
</dbReference>
<name>A0ACB8BH20_9AGAM</name>
<protein>
    <submittedName>
        <fullName evidence="1">Uncharacterized protein</fullName>
    </submittedName>
</protein>
<sequence length="177" mass="19737">MGEHIWDAQDDAIFAVPAQLLLKCANLGKAEFDPGAAPDVYCVELRCYTAGRKSPHSHQPRLPVFSTCYSGAMVPNLTRNGPPAVLDDKRGVHIEQTWHPTMDKDGVWGWYVRVWMPIPMGIFDKMETRLFKVDAKVWIDEAGDEEKAFEAGAEFTLSNLLKGRIMGPGMTMSGRLV</sequence>
<evidence type="ECO:0000313" key="2">
    <source>
        <dbReference type="Proteomes" id="UP000790709"/>
    </source>
</evidence>
<accession>A0ACB8BH20</accession>
<proteinExistence type="predicted"/>
<organism evidence="1 2">
    <name type="scientific">Leucogyrophana mollusca</name>
    <dbReference type="NCBI Taxonomy" id="85980"/>
    <lineage>
        <taxon>Eukaryota</taxon>
        <taxon>Fungi</taxon>
        <taxon>Dikarya</taxon>
        <taxon>Basidiomycota</taxon>
        <taxon>Agaricomycotina</taxon>
        <taxon>Agaricomycetes</taxon>
        <taxon>Agaricomycetidae</taxon>
        <taxon>Boletales</taxon>
        <taxon>Boletales incertae sedis</taxon>
        <taxon>Leucogyrophana</taxon>
    </lineage>
</organism>
<evidence type="ECO:0000313" key="1">
    <source>
        <dbReference type="EMBL" id="KAH7924776.1"/>
    </source>
</evidence>
<keyword evidence="2" id="KW-1185">Reference proteome</keyword>